<reference evidence="3" key="1">
    <citation type="submission" date="2020-11" db="EMBL/GenBank/DDBJ databases">
        <authorList>
            <consortium name="DOE Joint Genome Institute"/>
            <person name="Ahrendt S."/>
            <person name="Riley R."/>
            <person name="Andreopoulos W."/>
            <person name="Labutti K."/>
            <person name="Pangilinan J."/>
            <person name="Ruiz-Duenas F.J."/>
            <person name="Barrasa J.M."/>
            <person name="Sanchez-Garcia M."/>
            <person name="Camarero S."/>
            <person name="Miyauchi S."/>
            <person name="Serrano A."/>
            <person name="Linde D."/>
            <person name="Babiker R."/>
            <person name="Drula E."/>
            <person name="Ayuso-Fernandez I."/>
            <person name="Pacheco R."/>
            <person name="Padilla G."/>
            <person name="Ferreira P."/>
            <person name="Barriuso J."/>
            <person name="Kellner H."/>
            <person name="Castanera R."/>
            <person name="Alfaro M."/>
            <person name="Ramirez L."/>
            <person name="Pisabarro A.G."/>
            <person name="Kuo A."/>
            <person name="Tritt A."/>
            <person name="Lipzen A."/>
            <person name="He G."/>
            <person name="Yan M."/>
            <person name="Ng V."/>
            <person name="Cullen D."/>
            <person name="Martin F."/>
            <person name="Rosso M.-N."/>
            <person name="Henrissat B."/>
            <person name="Hibbett D."/>
            <person name="Martinez A.T."/>
            <person name="Grigoriev I.V."/>
        </authorList>
    </citation>
    <scope>NUCLEOTIDE SEQUENCE</scope>
    <source>
        <strain evidence="3">CIRM-BRFM 674</strain>
    </source>
</reference>
<protein>
    <submittedName>
        <fullName evidence="3">Acyl-CoA N-acyltransferase</fullName>
    </submittedName>
</protein>
<comment type="caution">
    <text evidence="3">The sequence shown here is derived from an EMBL/GenBank/DDBJ whole genome shotgun (WGS) entry which is preliminary data.</text>
</comment>
<evidence type="ECO:0000256" key="1">
    <source>
        <dbReference type="SAM" id="MobiDB-lite"/>
    </source>
</evidence>
<dbReference type="PANTHER" id="PTHR43441:SF5">
    <property type="entry name" value="FAMILY ACETYLTRANSFERASE, PUTATIVE-RELATED"/>
    <property type="match status" value="1"/>
</dbReference>
<name>A0A9P5Z5Y5_9AGAR</name>
<keyword evidence="4" id="KW-1185">Reference proteome</keyword>
<accession>A0A9P5Z5Y5</accession>
<dbReference type="Proteomes" id="UP000807469">
    <property type="component" value="Unassembled WGS sequence"/>
</dbReference>
<dbReference type="InterPro" id="IPR000182">
    <property type="entry name" value="GNAT_dom"/>
</dbReference>
<evidence type="ECO:0000313" key="3">
    <source>
        <dbReference type="EMBL" id="KAF9481451.1"/>
    </source>
</evidence>
<dbReference type="GO" id="GO:0008999">
    <property type="term" value="F:protein-N-terminal-alanine acetyltransferase activity"/>
    <property type="evidence" value="ECO:0007669"/>
    <property type="project" value="TreeGrafter"/>
</dbReference>
<dbReference type="OrthoDB" id="41238at2759"/>
<dbReference type="InterPro" id="IPR016181">
    <property type="entry name" value="Acyl_CoA_acyltransferase"/>
</dbReference>
<evidence type="ECO:0000313" key="4">
    <source>
        <dbReference type="Proteomes" id="UP000807469"/>
    </source>
</evidence>
<gene>
    <name evidence="3" type="ORF">BDN70DRAFT_830953</name>
</gene>
<dbReference type="SUPFAM" id="SSF55729">
    <property type="entry name" value="Acyl-CoA N-acyltransferases (Nat)"/>
    <property type="match status" value="1"/>
</dbReference>
<feature type="domain" description="N-acetyltransferase" evidence="2">
    <location>
        <begin position="68"/>
        <end position="224"/>
    </location>
</feature>
<sequence length="257" mass="28467">MSLPSEPYDVNFCFPVPDRLESERVVLTPFVPSKHAQEFVDQALLYPEIFKYLPFGPFSSLTDFLSNLIDSRVTPDPGYILFAIYDKTRPSGDSEVESKSKSESESKHPEGALAGLIGLINSSPANLVTEIGCVMILPPFQRTHVASNAVGLLLHYALNSKSPSPSLGLRKVVWQANALNKPSVRLAERMGFRLEGILKWDRVLPQGKDNAGNGGALREGDPMHGCVGRDTALLSLCWDEWEEGARERVDEIMRRVK</sequence>
<dbReference type="PANTHER" id="PTHR43441">
    <property type="entry name" value="RIBOSOMAL-PROTEIN-SERINE ACETYLTRANSFERASE"/>
    <property type="match status" value="1"/>
</dbReference>
<dbReference type="Gene3D" id="3.40.630.30">
    <property type="match status" value="1"/>
</dbReference>
<dbReference type="GO" id="GO:1990189">
    <property type="term" value="F:protein N-terminal-serine acetyltransferase activity"/>
    <property type="evidence" value="ECO:0007669"/>
    <property type="project" value="TreeGrafter"/>
</dbReference>
<proteinExistence type="predicted"/>
<dbReference type="EMBL" id="MU155178">
    <property type="protein sequence ID" value="KAF9481451.1"/>
    <property type="molecule type" value="Genomic_DNA"/>
</dbReference>
<dbReference type="PROSITE" id="PS51186">
    <property type="entry name" value="GNAT"/>
    <property type="match status" value="1"/>
</dbReference>
<organism evidence="3 4">
    <name type="scientific">Pholiota conissans</name>
    <dbReference type="NCBI Taxonomy" id="109636"/>
    <lineage>
        <taxon>Eukaryota</taxon>
        <taxon>Fungi</taxon>
        <taxon>Dikarya</taxon>
        <taxon>Basidiomycota</taxon>
        <taxon>Agaricomycotina</taxon>
        <taxon>Agaricomycetes</taxon>
        <taxon>Agaricomycetidae</taxon>
        <taxon>Agaricales</taxon>
        <taxon>Agaricineae</taxon>
        <taxon>Strophariaceae</taxon>
        <taxon>Pholiota</taxon>
    </lineage>
</organism>
<dbReference type="AlphaFoldDB" id="A0A9P5Z5Y5"/>
<feature type="region of interest" description="Disordered" evidence="1">
    <location>
        <begin position="90"/>
        <end position="109"/>
    </location>
</feature>
<dbReference type="InterPro" id="IPR051908">
    <property type="entry name" value="Ribosomal_N-acetyltransferase"/>
</dbReference>
<evidence type="ECO:0000259" key="2">
    <source>
        <dbReference type="PROSITE" id="PS51186"/>
    </source>
</evidence>
<dbReference type="Pfam" id="PF13302">
    <property type="entry name" value="Acetyltransf_3"/>
    <property type="match status" value="1"/>
</dbReference>